<dbReference type="InterPro" id="IPR047194">
    <property type="entry name" value="CwlT-like_lysozyme"/>
</dbReference>
<protein>
    <submittedName>
        <fullName evidence="4">Uncharacterized protein</fullName>
    </submittedName>
</protein>
<keyword evidence="1" id="KW-0472">Membrane</keyword>
<dbReference type="Pfam" id="PF13702">
    <property type="entry name" value="Lysozyme_like"/>
    <property type="match status" value="1"/>
</dbReference>
<name>A0A1Q9JHM4_9FIRM</name>
<dbReference type="EMBL" id="MJIE01000001">
    <property type="protein sequence ID" value="OLR55631.1"/>
    <property type="molecule type" value="Genomic_DNA"/>
</dbReference>
<accession>A0A1Q9JHM4</accession>
<dbReference type="InterPro" id="IPR023346">
    <property type="entry name" value="Lysozyme-like_dom_sf"/>
</dbReference>
<dbReference type="Gene3D" id="1.10.530.10">
    <property type="match status" value="1"/>
</dbReference>
<keyword evidence="1" id="KW-1133">Transmembrane helix</keyword>
<dbReference type="InterPro" id="IPR007921">
    <property type="entry name" value="CHAP_dom"/>
</dbReference>
<dbReference type="Proteomes" id="UP000187404">
    <property type="component" value="Unassembled WGS sequence"/>
</dbReference>
<dbReference type="OrthoDB" id="9812962at2"/>
<evidence type="ECO:0000256" key="1">
    <source>
        <dbReference type="SAM" id="Phobius"/>
    </source>
</evidence>
<feature type="domain" description="Peptidase C51" evidence="2">
    <location>
        <begin position="259"/>
        <end position="344"/>
    </location>
</feature>
<dbReference type="AlphaFoldDB" id="A0A1Q9JHM4"/>
<dbReference type="CDD" id="cd16891">
    <property type="entry name" value="CwlT-like"/>
    <property type="match status" value="1"/>
</dbReference>
<dbReference type="Pfam" id="PF05257">
    <property type="entry name" value="CHAP"/>
    <property type="match status" value="1"/>
</dbReference>
<evidence type="ECO:0000313" key="5">
    <source>
        <dbReference type="Proteomes" id="UP000187404"/>
    </source>
</evidence>
<feature type="domain" description="CwlT-like lysozyme" evidence="3">
    <location>
        <begin position="77"/>
        <end position="227"/>
    </location>
</feature>
<reference evidence="4 5" key="1">
    <citation type="journal article" date="2016" name="Appl. Environ. Microbiol.">
        <title>Function and Phylogeny of Bacterial Butyryl Coenzyme A:Acetate Transferases and Their Diversity in the Proximal Colon of Swine.</title>
        <authorList>
            <person name="Trachsel J."/>
            <person name="Bayles D.O."/>
            <person name="Looft T."/>
            <person name="Levine U.Y."/>
            <person name="Allen H.K."/>
        </authorList>
    </citation>
    <scope>NUCLEOTIDE SEQUENCE [LARGE SCALE GENOMIC DNA]</scope>
    <source>
        <strain evidence="4 5">68-3-10</strain>
    </source>
</reference>
<sequence>MQSVRITKRAVWQTGRMAQRTARIMRELIRNAKAMIEAISAGGIICLVIVLVCILFGAAFYFFGDESSANHTLVNPEVEDYFAVISKYAGQYGIGEYTELVKAVMMQESGGRGADPMQASESGYNKMYPHSPNSIKDPAYSVQCGVQALAASLKEAKCKNPMDMKRIRLALQGYNYGNGIARDGGYTVKNASDFSDMQAKKHGWKSYGDKPYPAHVLRYYPYGNYNYGIGNGKIVSVAAQQIGNKGGKKFWSWYGFHSRVEWCACFVSWYSVQCGYIKAGIMPKSAGVGGMISFYKNKHQWQTRSYKPSAGDVIFFDWGGDGSPDHVGLVEKCDGRTVYTIEGNSSDTCRRRSYPVGGRQIYGYGIPKYDWAIICPIYMVLVKNATKYWVCMVYYHC</sequence>
<evidence type="ECO:0000313" key="4">
    <source>
        <dbReference type="EMBL" id="OLR55631.1"/>
    </source>
</evidence>
<dbReference type="STRING" id="1261640.BHK98_05865"/>
<proteinExistence type="predicted"/>
<keyword evidence="1" id="KW-0812">Transmembrane</keyword>
<gene>
    <name evidence="4" type="ORF">BHK98_05865</name>
</gene>
<evidence type="ECO:0000259" key="3">
    <source>
        <dbReference type="Pfam" id="PF13702"/>
    </source>
</evidence>
<dbReference type="InterPro" id="IPR038765">
    <property type="entry name" value="Papain-like_cys_pep_sf"/>
</dbReference>
<dbReference type="SUPFAM" id="SSF53955">
    <property type="entry name" value="Lysozyme-like"/>
    <property type="match status" value="1"/>
</dbReference>
<dbReference type="SUPFAM" id="SSF54001">
    <property type="entry name" value="Cysteine proteinases"/>
    <property type="match status" value="1"/>
</dbReference>
<comment type="caution">
    <text evidence="4">The sequence shown here is derived from an EMBL/GenBank/DDBJ whole genome shotgun (WGS) entry which is preliminary data.</text>
</comment>
<organism evidence="4 5">
    <name type="scientific">Hornefia porci</name>
    <dbReference type="NCBI Taxonomy" id="2652292"/>
    <lineage>
        <taxon>Bacteria</taxon>
        <taxon>Bacillati</taxon>
        <taxon>Bacillota</taxon>
        <taxon>Clostridia</taxon>
        <taxon>Peptostreptococcales</taxon>
        <taxon>Anaerovoracaceae</taxon>
        <taxon>Hornefia</taxon>
    </lineage>
</organism>
<evidence type="ECO:0000259" key="2">
    <source>
        <dbReference type="Pfam" id="PF05257"/>
    </source>
</evidence>
<feature type="transmembrane region" description="Helical" evidence="1">
    <location>
        <begin position="34"/>
        <end position="63"/>
    </location>
</feature>
<keyword evidence="5" id="KW-1185">Reference proteome</keyword>